<dbReference type="AlphaFoldDB" id="A0A8H5GY06"/>
<comment type="caution">
    <text evidence="1">The sequence shown here is derived from an EMBL/GenBank/DDBJ whole genome shotgun (WGS) entry which is preliminary data.</text>
</comment>
<organism evidence="1 2">
    <name type="scientific">Tetrapyrgos nigripes</name>
    <dbReference type="NCBI Taxonomy" id="182062"/>
    <lineage>
        <taxon>Eukaryota</taxon>
        <taxon>Fungi</taxon>
        <taxon>Dikarya</taxon>
        <taxon>Basidiomycota</taxon>
        <taxon>Agaricomycotina</taxon>
        <taxon>Agaricomycetes</taxon>
        <taxon>Agaricomycetidae</taxon>
        <taxon>Agaricales</taxon>
        <taxon>Marasmiineae</taxon>
        <taxon>Marasmiaceae</taxon>
        <taxon>Tetrapyrgos</taxon>
    </lineage>
</organism>
<reference evidence="1 2" key="1">
    <citation type="journal article" date="2020" name="ISME J.">
        <title>Uncovering the hidden diversity of litter-decomposition mechanisms in mushroom-forming fungi.</title>
        <authorList>
            <person name="Floudas D."/>
            <person name="Bentzer J."/>
            <person name="Ahren D."/>
            <person name="Johansson T."/>
            <person name="Persson P."/>
            <person name="Tunlid A."/>
        </authorList>
    </citation>
    <scope>NUCLEOTIDE SEQUENCE [LARGE SCALE GENOMIC DNA]</scope>
    <source>
        <strain evidence="1 2">CBS 291.85</strain>
    </source>
</reference>
<protein>
    <submittedName>
        <fullName evidence="1">Uncharacterized protein</fullName>
    </submittedName>
</protein>
<accession>A0A8H5GY06</accession>
<keyword evidence="2" id="KW-1185">Reference proteome</keyword>
<dbReference type="Proteomes" id="UP000559256">
    <property type="component" value="Unassembled WGS sequence"/>
</dbReference>
<dbReference type="EMBL" id="JAACJM010000004">
    <property type="protein sequence ID" value="KAF5373037.1"/>
    <property type="molecule type" value="Genomic_DNA"/>
</dbReference>
<proteinExistence type="predicted"/>
<gene>
    <name evidence="1" type="ORF">D9758_001645</name>
</gene>
<name>A0A8H5GY06_9AGAR</name>
<evidence type="ECO:0000313" key="1">
    <source>
        <dbReference type="EMBL" id="KAF5373037.1"/>
    </source>
</evidence>
<sequence length="79" mass="8977">MSCLWFTQTVLGSDLIQHLYPARCRTSAAEFEYFRKNFLRLFVPTLSTLNDFALLEYFSLCVGRGNQVGAGPLTRHTEG</sequence>
<evidence type="ECO:0000313" key="2">
    <source>
        <dbReference type="Proteomes" id="UP000559256"/>
    </source>
</evidence>